<comment type="caution">
    <text evidence="10">The sequence shown here is derived from an EMBL/GenBank/DDBJ whole genome shotgun (WGS) entry which is preliminary data.</text>
</comment>
<dbReference type="PROSITE" id="PS00036">
    <property type="entry name" value="BZIP_BASIC"/>
    <property type="match status" value="1"/>
</dbReference>
<keyword evidence="7" id="KW-0175">Coiled coil</keyword>
<evidence type="ECO:0000259" key="9">
    <source>
        <dbReference type="PROSITE" id="PS50217"/>
    </source>
</evidence>
<dbReference type="SUPFAM" id="SSF57959">
    <property type="entry name" value="Leucine zipper domain"/>
    <property type="match status" value="1"/>
</dbReference>
<keyword evidence="3" id="KW-0805">Transcription regulation</keyword>
<dbReference type="InterPro" id="IPR046347">
    <property type="entry name" value="bZIP_sf"/>
</dbReference>
<dbReference type="GO" id="GO:0001228">
    <property type="term" value="F:DNA-binding transcription activator activity, RNA polymerase II-specific"/>
    <property type="evidence" value="ECO:0007669"/>
    <property type="project" value="TreeGrafter"/>
</dbReference>
<keyword evidence="5" id="KW-0804">Transcription</keyword>
<dbReference type="PROSITE" id="PS50217">
    <property type="entry name" value="BZIP"/>
    <property type="match status" value="1"/>
</dbReference>
<name>A0AAN9VH91_9ORTH</name>
<feature type="region of interest" description="Disordered" evidence="8">
    <location>
        <begin position="274"/>
        <end position="295"/>
    </location>
</feature>
<comment type="similarity">
    <text evidence="2">Belongs to the bZIP family.</text>
</comment>
<dbReference type="InterPro" id="IPR004827">
    <property type="entry name" value="bZIP"/>
</dbReference>
<evidence type="ECO:0000256" key="5">
    <source>
        <dbReference type="ARBA" id="ARBA00023163"/>
    </source>
</evidence>
<reference evidence="10 11" key="1">
    <citation type="submission" date="2024-03" db="EMBL/GenBank/DDBJ databases">
        <title>The genome assembly and annotation of the cricket Gryllus longicercus Weissman &amp; Gray.</title>
        <authorList>
            <person name="Szrajer S."/>
            <person name="Gray D."/>
            <person name="Ylla G."/>
        </authorList>
    </citation>
    <scope>NUCLEOTIDE SEQUENCE [LARGE SCALE GENOMIC DNA]</scope>
    <source>
        <strain evidence="10">DAG 2021-001</strain>
        <tissue evidence="10">Whole body minus gut</tissue>
    </source>
</reference>
<dbReference type="FunFam" id="1.20.5.170:FF:000021">
    <property type="entry name" value="Cyclic AMP-dependent transcription factor ATF-4"/>
    <property type="match status" value="1"/>
</dbReference>
<evidence type="ECO:0000256" key="4">
    <source>
        <dbReference type="ARBA" id="ARBA00023125"/>
    </source>
</evidence>
<keyword evidence="6" id="KW-0539">Nucleus</keyword>
<dbReference type="Pfam" id="PF00170">
    <property type="entry name" value="bZIP_1"/>
    <property type="match status" value="1"/>
</dbReference>
<dbReference type="AlphaFoldDB" id="A0AAN9VH91"/>
<organism evidence="10 11">
    <name type="scientific">Gryllus longicercus</name>
    <dbReference type="NCBI Taxonomy" id="2509291"/>
    <lineage>
        <taxon>Eukaryota</taxon>
        <taxon>Metazoa</taxon>
        <taxon>Ecdysozoa</taxon>
        <taxon>Arthropoda</taxon>
        <taxon>Hexapoda</taxon>
        <taxon>Insecta</taxon>
        <taxon>Pterygota</taxon>
        <taxon>Neoptera</taxon>
        <taxon>Polyneoptera</taxon>
        <taxon>Orthoptera</taxon>
        <taxon>Ensifera</taxon>
        <taxon>Gryllidea</taxon>
        <taxon>Grylloidea</taxon>
        <taxon>Gryllidae</taxon>
        <taxon>Gryllinae</taxon>
        <taxon>Gryllus</taxon>
    </lineage>
</organism>
<evidence type="ECO:0000256" key="6">
    <source>
        <dbReference type="ARBA" id="ARBA00023242"/>
    </source>
</evidence>
<gene>
    <name evidence="10" type="ORF">R5R35_001435</name>
</gene>
<dbReference type="PANTHER" id="PTHR13044">
    <property type="entry name" value="ACTIVATING TRANSCRIPTION FACTOR ATF 4/5"/>
    <property type="match status" value="1"/>
</dbReference>
<proteinExistence type="inferred from homology"/>
<dbReference type="Gene3D" id="1.20.5.170">
    <property type="match status" value="1"/>
</dbReference>
<dbReference type="GO" id="GO:0005634">
    <property type="term" value="C:nucleus"/>
    <property type="evidence" value="ECO:0007669"/>
    <property type="project" value="UniProtKB-SubCell"/>
</dbReference>
<keyword evidence="11" id="KW-1185">Reference proteome</keyword>
<sequence length="432" mass="47955">MTTLSACWDWKVEPVSPGFTSPEHEADFWGLDDDVTLSSPKVEKDEPTESKSTSELLDELDEWIKEEPFAVWLEEKIDLPLLDIPAPVQEPRAYSQQVRGNIEAVKPQTVLELKTPLPALPSPPQYVVPGDTQTLLQEFESVFGEVEHNFATPPQSPTQPPLPIQVTSSPQPQYSGVFSQDPNGTPLFITTLQQMIPVQTVPDNSYQFASVPPLTTVAPILPSPVSYVEKRENILPNLEQIVPSPAPDLYEELAAVDELIRTRVEDLETSIPVPQRSASIPPEVEEASSPSSFHENVGTTLEVTPPSPSTTSISSFESAEDFTDDPDWVPVSVHGVSSHGCEKVTGGRKRAAKPYARVGTEEKKLRKKEQNKNAATRYRQKKKAEVEEILSEEKQLADANEELQTKVNDLSREIKYLKGLMRDVFKAKGLLK</sequence>
<feature type="compositionally biased region" description="Low complexity" evidence="8">
    <location>
        <begin position="277"/>
        <end position="292"/>
    </location>
</feature>
<evidence type="ECO:0000313" key="10">
    <source>
        <dbReference type="EMBL" id="KAK7790330.1"/>
    </source>
</evidence>
<accession>A0AAN9VH91</accession>
<dbReference type="SMART" id="SM00338">
    <property type="entry name" value="BRLZ"/>
    <property type="match status" value="1"/>
</dbReference>
<feature type="domain" description="BZIP" evidence="9">
    <location>
        <begin position="361"/>
        <end position="424"/>
    </location>
</feature>
<dbReference type="GO" id="GO:0000977">
    <property type="term" value="F:RNA polymerase II transcription regulatory region sequence-specific DNA binding"/>
    <property type="evidence" value="ECO:0007669"/>
    <property type="project" value="TreeGrafter"/>
</dbReference>
<evidence type="ECO:0000256" key="3">
    <source>
        <dbReference type="ARBA" id="ARBA00023015"/>
    </source>
</evidence>
<dbReference type="CDD" id="cd14692">
    <property type="entry name" value="bZIP_ATF4"/>
    <property type="match status" value="1"/>
</dbReference>
<dbReference type="PANTHER" id="PTHR13044:SF14">
    <property type="entry name" value="CRYPTOCEPHAL, ISOFORM A"/>
    <property type="match status" value="1"/>
</dbReference>
<feature type="coiled-coil region" evidence="7">
    <location>
        <begin position="382"/>
        <end position="420"/>
    </location>
</feature>
<dbReference type="Proteomes" id="UP001378592">
    <property type="component" value="Unassembled WGS sequence"/>
</dbReference>
<evidence type="ECO:0000256" key="2">
    <source>
        <dbReference type="ARBA" id="ARBA00007163"/>
    </source>
</evidence>
<dbReference type="EMBL" id="JAZDUA010000643">
    <property type="protein sequence ID" value="KAK7790330.1"/>
    <property type="molecule type" value="Genomic_DNA"/>
</dbReference>
<evidence type="ECO:0000256" key="8">
    <source>
        <dbReference type="SAM" id="MobiDB-lite"/>
    </source>
</evidence>
<protein>
    <recommendedName>
        <fullName evidence="9">BZIP domain-containing protein</fullName>
    </recommendedName>
</protein>
<evidence type="ECO:0000256" key="1">
    <source>
        <dbReference type="ARBA" id="ARBA00004123"/>
    </source>
</evidence>
<comment type="subcellular location">
    <subcellularLocation>
        <location evidence="1">Nucleus</location>
    </subcellularLocation>
</comment>
<evidence type="ECO:0000313" key="11">
    <source>
        <dbReference type="Proteomes" id="UP001378592"/>
    </source>
</evidence>
<keyword evidence="4" id="KW-0238">DNA-binding</keyword>
<evidence type="ECO:0000256" key="7">
    <source>
        <dbReference type="SAM" id="Coils"/>
    </source>
</evidence>